<dbReference type="SMART" id="SM00248">
    <property type="entry name" value="ANK"/>
    <property type="match status" value="9"/>
</dbReference>
<dbReference type="AlphaFoldDB" id="A0A438CUR4"/>
<gene>
    <name evidence="10" type="primary">NPR4_0</name>
    <name evidence="10" type="ORF">CK203_103656</name>
</gene>
<dbReference type="Gene3D" id="1.25.40.20">
    <property type="entry name" value="Ankyrin repeat-containing domain"/>
    <property type="match status" value="1"/>
</dbReference>
<evidence type="ECO:0000256" key="6">
    <source>
        <dbReference type="ARBA" id="ARBA00023136"/>
    </source>
</evidence>
<feature type="transmembrane region" description="Helical" evidence="8">
    <location>
        <begin position="590"/>
        <end position="610"/>
    </location>
</feature>
<dbReference type="FunFam" id="1.25.40.20:FF:000976">
    <property type="entry name" value="Uncharacterized protein"/>
    <property type="match status" value="1"/>
</dbReference>
<sequence>MIFQEDAEKSMDDFLKDDKQSIDAIREDTRKKTFDLLSPLHTQFPYLLPEARALIKKMRTSLFKAIATNDKPAFIQLINEGYAFETTAKSKSTVLHLASRFGHGELVLEIIRLHPRMVEARNKKGETPLHEACRNGYPKVVMLLLDANPWLGCALNNEDQSPLFLACHNGHPHVVELILKQPWMVEFEEDNPDMNCLHVAVSRGHTYVARRILEACPNFAPKTDDMGLSALHYACSGDNLEITKMLLGLDPGLAVKFDNNGYTPLHLAAMNAKDAILEEFLAMVPTSFQLLTREGETVFHLTVRFNRFNAFVWLAQNFGDTDLFHQPDKSGNTILHLAASAGRHRLADYIINKTRVEINFRNSGGHTVLDILDQAGSSSKNKHLKDMIIEKANGKRSIELSSLMPVPVIERTSPQPLAHEERPEDVRDEELKIPLESGTHSESRFELSTDDKLDNHTTGHLPALYIEMNSGVDFLNHQVEEKSEIQDDNQSELRPALSNRTRYSSSCLCRHKHLSQRHRRELIELHKVRQNRQNEIYKEALQNARNTIILVAVLIATVTFTAGISPPGGVYQEGPMKGKSTVGRTTSFKVFMISNNIALFSSLCIVIVLVSIIPFQRKPLVRLLVVAHKIMWVAVSSMATAYVAATWVIIPHDRGTTWTLEVVFCFSVGTVGTIFVYLGLVLVRHWLMKLKTRREKHTKSKGKKEIEEAAAAADKFEVITSSGHWREKHTKWKAMKEIEEAGAAADDKSEDFTLSSYSDVDSARRLGLGYHVY</sequence>
<keyword evidence="2 8" id="KW-0812">Transmembrane</keyword>
<evidence type="ECO:0000256" key="8">
    <source>
        <dbReference type="SAM" id="Phobius"/>
    </source>
</evidence>
<dbReference type="PANTHER" id="PTHR24186:SF38">
    <property type="entry name" value="ANKYRIN REPEAT FAMILY PROTEIN"/>
    <property type="match status" value="1"/>
</dbReference>
<dbReference type="EMBL" id="QGNW01001974">
    <property type="protein sequence ID" value="RVW26930.1"/>
    <property type="molecule type" value="Genomic_DNA"/>
</dbReference>
<dbReference type="InterPro" id="IPR026961">
    <property type="entry name" value="PGG_dom"/>
</dbReference>
<dbReference type="GO" id="GO:0016020">
    <property type="term" value="C:membrane"/>
    <property type="evidence" value="ECO:0007669"/>
    <property type="project" value="UniProtKB-SubCell"/>
</dbReference>
<keyword evidence="6 8" id="KW-0472">Membrane</keyword>
<dbReference type="PROSITE" id="PS50297">
    <property type="entry name" value="ANK_REP_REGION"/>
    <property type="match status" value="1"/>
</dbReference>
<comment type="subcellular location">
    <subcellularLocation>
        <location evidence="1">Membrane</location>
        <topology evidence="1">Multi-pass membrane protein</topology>
    </subcellularLocation>
</comment>
<evidence type="ECO:0000259" key="9">
    <source>
        <dbReference type="Pfam" id="PF13962"/>
    </source>
</evidence>
<evidence type="ECO:0000256" key="1">
    <source>
        <dbReference type="ARBA" id="ARBA00004141"/>
    </source>
</evidence>
<dbReference type="PROSITE" id="PS50088">
    <property type="entry name" value="ANK_REPEAT"/>
    <property type="match status" value="1"/>
</dbReference>
<dbReference type="InterPro" id="IPR002110">
    <property type="entry name" value="Ankyrin_rpt"/>
</dbReference>
<dbReference type="Pfam" id="PF13606">
    <property type="entry name" value="Ank_3"/>
    <property type="match status" value="1"/>
</dbReference>
<feature type="domain" description="PGG" evidence="9">
    <location>
        <begin position="539"/>
        <end position="648"/>
    </location>
</feature>
<dbReference type="Pfam" id="PF12796">
    <property type="entry name" value="Ank_2"/>
    <property type="match status" value="2"/>
</dbReference>
<reference evidence="10 11" key="1">
    <citation type="journal article" date="2018" name="PLoS Genet.">
        <title>Population sequencing reveals clonal diversity and ancestral inbreeding in the grapevine cultivar Chardonnay.</title>
        <authorList>
            <person name="Roach M.J."/>
            <person name="Johnson D.L."/>
            <person name="Bohlmann J."/>
            <person name="van Vuuren H.J."/>
            <person name="Jones S.J."/>
            <person name="Pretorius I.S."/>
            <person name="Schmidt S.A."/>
            <person name="Borneman A.R."/>
        </authorList>
    </citation>
    <scope>NUCLEOTIDE SEQUENCE [LARGE SCALE GENOMIC DNA]</scope>
    <source>
        <strain evidence="11">cv. Chardonnay</strain>
        <tissue evidence="10">Leaf</tissue>
    </source>
</reference>
<name>A0A438CUR4_VITVI</name>
<dbReference type="PANTHER" id="PTHR24186">
    <property type="entry name" value="PROTEIN PHOSPHATASE 1 REGULATORY SUBUNIT"/>
    <property type="match status" value="1"/>
</dbReference>
<evidence type="ECO:0000256" key="3">
    <source>
        <dbReference type="ARBA" id="ARBA00022737"/>
    </source>
</evidence>
<dbReference type="Pfam" id="PF00023">
    <property type="entry name" value="Ank"/>
    <property type="match status" value="1"/>
</dbReference>
<dbReference type="Proteomes" id="UP000288805">
    <property type="component" value="Unassembled WGS sequence"/>
</dbReference>
<evidence type="ECO:0000256" key="7">
    <source>
        <dbReference type="PROSITE-ProRule" id="PRU00023"/>
    </source>
</evidence>
<proteinExistence type="predicted"/>
<comment type="caution">
    <text evidence="10">The sequence shown here is derived from an EMBL/GenBank/DDBJ whole genome shotgun (WGS) entry which is preliminary data.</text>
</comment>
<keyword evidence="3" id="KW-0677">Repeat</keyword>
<accession>A0A438CUR4</accession>
<feature type="repeat" description="ANK" evidence="7">
    <location>
        <begin position="124"/>
        <end position="148"/>
    </location>
</feature>
<feature type="transmembrane region" description="Helical" evidence="8">
    <location>
        <begin position="548"/>
        <end position="570"/>
    </location>
</feature>
<organism evidence="10 11">
    <name type="scientific">Vitis vinifera</name>
    <name type="common">Grape</name>
    <dbReference type="NCBI Taxonomy" id="29760"/>
    <lineage>
        <taxon>Eukaryota</taxon>
        <taxon>Viridiplantae</taxon>
        <taxon>Streptophyta</taxon>
        <taxon>Embryophyta</taxon>
        <taxon>Tracheophyta</taxon>
        <taxon>Spermatophyta</taxon>
        <taxon>Magnoliopsida</taxon>
        <taxon>eudicotyledons</taxon>
        <taxon>Gunneridae</taxon>
        <taxon>Pentapetalae</taxon>
        <taxon>rosids</taxon>
        <taxon>Vitales</taxon>
        <taxon>Vitaceae</taxon>
        <taxon>Viteae</taxon>
        <taxon>Vitis</taxon>
    </lineage>
</organism>
<keyword evidence="4 8" id="KW-1133">Transmembrane helix</keyword>
<evidence type="ECO:0000313" key="11">
    <source>
        <dbReference type="Proteomes" id="UP000288805"/>
    </source>
</evidence>
<evidence type="ECO:0000256" key="4">
    <source>
        <dbReference type="ARBA" id="ARBA00022989"/>
    </source>
</evidence>
<dbReference type="SUPFAM" id="SSF48403">
    <property type="entry name" value="Ankyrin repeat"/>
    <property type="match status" value="1"/>
</dbReference>
<dbReference type="Pfam" id="PF13962">
    <property type="entry name" value="PGG"/>
    <property type="match status" value="1"/>
</dbReference>
<evidence type="ECO:0000256" key="5">
    <source>
        <dbReference type="ARBA" id="ARBA00023043"/>
    </source>
</evidence>
<feature type="transmembrane region" description="Helical" evidence="8">
    <location>
        <begin position="630"/>
        <end position="650"/>
    </location>
</feature>
<keyword evidence="5 7" id="KW-0040">ANK repeat</keyword>
<evidence type="ECO:0000313" key="10">
    <source>
        <dbReference type="EMBL" id="RVW26930.1"/>
    </source>
</evidence>
<dbReference type="InterPro" id="IPR036770">
    <property type="entry name" value="Ankyrin_rpt-contain_sf"/>
</dbReference>
<feature type="transmembrane region" description="Helical" evidence="8">
    <location>
        <begin position="662"/>
        <end position="687"/>
    </location>
</feature>
<evidence type="ECO:0000256" key="2">
    <source>
        <dbReference type="ARBA" id="ARBA00022692"/>
    </source>
</evidence>
<protein>
    <submittedName>
        <fullName evidence="10">Ankyrin repeat-containing protein NPR4</fullName>
    </submittedName>
</protein>